<organism evidence="1 2">
    <name type="scientific">Pseudoalteromonas xiamenensis</name>
    <dbReference type="NCBI Taxonomy" id="882626"/>
    <lineage>
        <taxon>Bacteria</taxon>
        <taxon>Pseudomonadati</taxon>
        <taxon>Pseudomonadota</taxon>
        <taxon>Gammaproteobacteria</taxon>
        <taxon>Alteromonadales</taxon>
        <taxon>Pseudoalteromonadaceae</taxon>
        <taxon>Pseudoalteromonas</taxon>
    </lineage>
</organism>
<protein>
    <submittedName>
        <fullName evidence="1">Uncharacterized protein</fullName>
    </submittedName>
</protein>
<evidence type="ECO:0000313" key="2">
    <source>
        <dbReference type="Proteomes" id="UP000664904"/>
    </source>
</evidence>
<reference evidence="1" key="1">
    <citation type="submission" date="2021-03" db="EMBL/GenBank/DDBJ databases">
        <title>Complete Genome of Pseudoalteromonas xiamenensis STKMTI.2, a new potential marine bacterium producing anti-Vibrio compounds.</title>
        <authorList>
            <person name="Handayani D.P."/>
            <person name="Isnansetyo A."/>
            <person name="Istiqomah I."/>
            <person name="Jumina J."/>
        </authorList>
    </citation>
    <scope>NUCLEOTIDE SEQUENCE</scope>
    <source>
        <strain evidence="1">STKMTI.2</strain>
    </source>
</reference>
<evidence type="ECO:0000313" key="1">
    <source>
        <dbReference type="EMBL" id="QTH72590.1"/>
    </source>
</evidence>
<keyword evidence="2" id="KW-1185">Reference proteome</keyword>
<proteinExistence type="predicted"/>
<gene>
    <name evidence="1" type="ORF">J5O05_07260</name>
</gene>
<dbReference type="Proteomes" id="UP000664904">
    <property type="component" value="Chromosome"/>
</dbReference>
<accession>A0A975DK51</accession>
<sequence length="167" mass="18584">MMVIKQGHLWIGFVVALCLLDFFTRVQLSSTSSSNNNEPSQLQVTPLSLPQALASEELMLSFEQFKQNTGVQKSAANESMLSISDETKLIANNQQFELKAVIKDTRSYAILLVTDLKSNTSKLHKVSEGETLFGYEIEFVAATRINLVNAAGSYLLMMYQPNNKEKA</sequence>
<dbReference type="RefSeq" id="WP_208844214.1">
    <property type="nucleotide sequence ID" value="NZ_CP072133.1"/>
</dbReference>
<dbReference type="AlphaFoldDB" id="A0A975DK51"/>
<name>A0A975DK51_9GAMM</name>
<dbReference type="KEGG" id="pxi:J5O05_07260"/>
<dbReference type="EMBL" id="CP072133">
    <property type="protein sequence ID" value="QTH72590.1"/>
    <property type="molecule type" value="Genomic_DNA"/>
</dbReference>